<proteinExistence type="predicted"/>
<dbReference type="Proteomes" id="UP000698800">
    <property type="component" value="Unassembled WGS sequence"/>
</dbReference>
<protein>
    <submittedName>
        <fullName evidence="2">Uncharacterized protein</fullName>
    </submittedName>
</protein>
<feature type="region of interest" description="Disordered" evidence="1">
    <location>
        <begin position="1"/>
        <end position="85"/>
    </location>
</feature>
<feature type="compositionally biased region" description="Polar residues" evidence="1">
    <location>
        <begin position="43"/>
        <end position="54"/>
    </location>
</feature>
<comment type="caution">
    <text evidence="2">The sequence shown here is derived from an EMBL/GenBank/DDBJ whole genome shotgun (WGS) entry which is preliminary data.</text>
</comment>
<evidence type="ECO:0000313" key="2">
    <source>
        <dbReference type="EMBL" id="KAH0538898.1"/>
    </source>
</evidence>
<evidence type="ECO:0000313" key="3">
    <source>
        <dbReference type="Proteomes" id="UP000698800"/>
    </source>
</evidence>
<name>A0A9P8I7B9_9PEZI</name>
<keyword evidence="3" id="KW-1185">Reference proteome</keyword>
<dbReference type="AlphaFoldDB" id="A0A9P8I7B9"/>
<gene>
    <name evidence="2" type="ORF">FGG08_004554</name>
</gene>
<dbReference type="EMBL" id="JAGHQL010000093">
    <property type="protein sequence ID" value="KAH0538898.1"/>
    <property type="molecule type" value="Genomic_DNA"/>
</dbReference>
<organism evidence="2 3">
    <name type="scientific">Glutinoglossum americanum</name>
    <dbReference type="NCBI Taxonomy" id="1670608"/>
    <lineage>
        <taxon>Eukaryota</taxon>
        <taxon>Fungi</taxon>
        <taxon>Dikarya</taxon>
        <taxon>Ascomycota</taxon>
        <taxon>Pezizomycotina</taxon>
        <taxon>Geoglossomycetes</taxon>
        <taxon>Geoglossales</taxon>
        <taxon>Geoglossaceae</taxon>
        <taxon>Glutinoglossum</taxon>
    </lineage>
</organism>
<reference evidence="2" key="1">
    <citation type="submission" date="2021-03" db="EMBL/GenBank/DDBJ databases">
        <title>Comparative genomics and phylogenomic investigation of the class Geoglossomycetes provide insights into ecological specialization and systematics.</title>
        <authorList>
            <person name="Melie T."/>
            <person name="Pirro S."/>
            <person name="Miller A.N."/>
            <person name="Quandt A."/>
        </authorList>
    </citation>
    <scope>NUCLEOTIDE SEQUENCE</scope>
    <source>
        <strain evidence="2">GBOQ0MN5Z8</strain>
    </source>
</reference>
<accession>A0A9P8I7B9</accession>
<dbReference type="OrthoDB" id="4772806at2759"/>
<sequence>MNSNNSNSNGESIGGERYHSFGRGGAGNLRRPSDSMYPESRRLSLSNAFSTSGANEEGRERRRSSILSAFSGSVGESEGGGRRRSSVWKNAAVFLGRRKESTVEVVEVAVEE</sequence>
<evidence type="ECO:0000256" key="1">
    <source>
        <dbReference type="SAM" id="MobiDB-lite"/>
    </source>
</evidence>